<comment type="subcellular location">
    <subcellularLocation>
        <location evidence="7">Cell membrane</location>
    </subcellularLocation>
    <subcellularLocation>
        <location evidence="7">Bacterial flagellum basal body</location>
    </subcellularLocation>
</comment>
<evidence type="ECO:0000256" key="7">
    <source>
        <dbReference type="RuleBase" id="RU362064"/>
    </source>
</evidence>
<evidence type="ECO:0000256" key="4">
    <source>
        <dbReference type="ARBA" id="ARBA00023136"/>
    </source>
</evidence>
<dbReference type="InterPro" id="IPR052205">
    <property type="entry name" value="FliO/MopB"/>
</dbReference>
<name>Q1QW42_CHRI1</name>
<dbReference type="GO" id="GO:0009425">
    <property type="term" value="C:bacterial-type flagellum basal body"/>
    <property type="evidence" value="ECO:0007669"/>
    <property type="project" value="UniProtKB-SubCell"/>
</dbReference>
<feature type="transmembrane region" description="Helical" evidence="7">
    <location>
        <begin position="26"/>
        <end position="48"/>
    </location>
</feature>
<dbReference type="RefSeq" id="WP_011507262.1">
    <property type="nucleotide sequence ID" value="NC_007963.1"/>
</dbReference>
<dbReference type="STRING" id="290398.Csal_1964"/>
<dbReference type="GeneID" id="95334681"/>
<dbReference type="PANTHER" id="PTHR38766:SF1">
    <property type="entry name" value="FLAGELLAR PROTEIN FLIO"/>
    <property type="match status" value="1"/>
</dbReference>
<dbReference type="Pfam" id="PF04347">
    <property type="entry name" value="FliO"/>
    <property type="match status" value="1"/>
</dbReference>
<dbReference type="InterPro" id="IPR022781">
    <property type="entry name" value="Flagellar_biosynth_FliO"/>
</dbReference>
<keyword evidence="4 7" id="KW-0472">Membrane</keyword>
<dbReference type="GO" id="GO:0005886">
    <property type="term" value="C:plasma membrane"/>
    <property type="evidence" value="ECO:0007669"/>
    <property type="project" value="UniProtKB-SubCell"/>
</dbReference>
<dbReference type="eggNOG" id="COG3190">
    <property type="taxonomic scope" value="Bacteria"/>
</dbReference>
<evidence type="ECO:0000256" key="2">
    <source>
        <dbReference type="ARBA" id="ARBA00022692"/>
    </source>
</evidence>
<keyword evidence="9" id="KW-0282">Flagellum</keyword>
<accession>Q1QW42</accession>
<dbReference type="OrthoDB" id="6897726at2"/>
<feature type="region of interest" description="Disordered" evidence="8">
    <location>
        <begin position="133"/>
        <end position="163"/>
    </location>
</feature>
<dbReference type="NCBIfam" id="TIGR03500">
    <property type="entry name" value="FliO_TIGR"/>
    <property type="match status" value="1"/>
</dbReference>
<protein>
    <recommendedName>
        <fullName evidence="7">Flagellar protein</fullName>
    </recommendedName>
</protein>
<evidence type="ECO:0000256" key="5">
    <source>
        <dbReference type="ARBA" id="ARBA00023143"/>
    </source>
</evidence>
<feature type="compositionally biased region" description="Basic and acidic residues" evidence="8">
    <location>
        <begin position="150"/>
        <end position="163"/>
    </location>
</feature>
<evidence type="ECO:0000313" key="9">
    <source>
        <dbReference type="EMBL" id="ABE59316.1"/>
    </source>
</evidence>
<organism evidence="9 10">
    <name type="scientific">Chromohalobacter israelensis (strain ATCC BAA-138 / DSM 3043 / CIP 106854 / NCIMB 13768 / 1H11)</name>
    <name type="common">Chromohalobacter salexigens</name>
    <dbReference type="NCBI Taxonomy" id="290398"/>
    <lineage>
        <taxon>Bacteria</taxon>
        <taxon>Pseudomonadati</taxon>
        <taxon>Pseudomonadota</taxon>
        <taxon>Gammaproteobacteria</taxon>
        <taxon>Oceanospirillales</taxon>
        <taxon>Halomonadaceae</taxon>
        <taxon>Chromohalobacter</taxon>
    </lineage>
</organism>
<proteinExistence type="inferred from homology"/>
<keyword evidence="10" id="KW-1185">Reference proteome</keyword>
<evidence type="ECO:0000256" key="8">
    <source>
        <dbReference type="SAM" id="MobiDB-lite"/>
    </source>
</evidence>
<evidence type="ECO:0000313" key="10">
    <source>
        <dbReference type="Proteomes" id="UP000000239"/>
    </source>
</evidence>
<keyword evidence="3 7" id="KW-1133">Transmembrane helix</keyword>
<keyword evidence="9" id="KW-0966">Cell projection</keyword>
<dbReference type="GO" id="GO:0044781">
    <property type="term" value="P:bacterial-type flagellum organization"/>
    <property type="evidence" value="ECO:0007669"/>
    <property type="project" value="UniProtKB-UniRule"/>
</dbReference>
<dbReference type="PANTHER" id="PTHR38766">
    <property type="entry name" value="FLAGELLAR PROTEIN FLIO"/>
    <property type="match status" value="1"/>
</dbReference>
<keyword evidence="9" id="KW-0969">Cilium</keyword>
<evidence type="ECO:0000256" key="3">
    <source>
        <dbReference type="ARBA" id="ARBA00022989"/>
    </source>
</evidence>
<dbReference type="Proteomes" id="UP000000239">
    <property type="component" value="Chromosome"/>
</dbReference>
<gene>
    <name evidence="9" type="ordered locus">Csal_1964</name>
</gene>
<keyword evidence="1 7" id="KW-1003">Cell membrane</keyword>
<dbReference type="AlphaFoldDB" id="Q1QW42"/>
<sequence>MSVADSAREAAVSLDGSGDTVMGAAWIGKTALSLLLVVAIIVFCAWLLRRLTPGRLRASRHVKVVANTAIGQRERVTIVEIEGRWLVLGVGGGQVSLLKDMPAAEDDTAATQPSPAPLTGSFAQRFRQALAQNIGGRPSATEDAASSSQRSRDENAPDKEADR</sequence>
<comment type="similarity">
    <text evidence="6 7">Belongs to the FliO/MopB family.</text>
</comment>
<keyword evidence="2 7" id="KW-0812">Transmembrane</keyword>
<keyword evidence="5 7" id="KW-0975">Bacterial flagellum</keyword>
<dbReference type="KEGG" id="csa:Csal_1964"/>
<dbReference type="EMBL" id="CP000285">
    <property type="protein sequence ID" value="ABE59316.1"/>
    <property type="molecule type" value="Genomic_DNA"/>
</dbReference>
<evidence type="ECO:0000256" key="1">
    <source>
        <dbReference type="ARBA" id="ARBA00022475"/>
    </source>
</evidence>
<dbReference type="HOGENOM" id="CLU_113213_0_2_6"/>
<reference evidence="9 10" key="1">
    <citation type="journal article" date="2011" name="Stand. Genomic Sci.">
        <title>Complete genome sequence of the halophilic and highly halotolerant Chromohalobacter salexigens type strain (1H11(T)).</title>
        <authorList>
            <person name="Copeland A."/>
            <person name="O'Connor K."/>
            <person name="Lucas S."/>
            <person name="Lapidus A."/>
            <person name="Berry K.W."/>
            <person name="Detter J.C."/>
            <person name="Del Rio T.G."/>
            <person name="Hammon N."/>
            <person name="Dalin E."/>
            <person name="Tice H."/>
            <person name="Pitluck S."/>
            <person name="Bruce D."/>
            <person name="Goodwin L."/>
            <person name="Han C."/>
            <person name="Tapia R."/>
            <person name="Saunders E."/>
            <person name="Schmutz J."/>
            <person name="Brettin T."/>
            <person name="Larimer F."/>
            <person name="Land M."/>
            <person name="Hauser L."/>
            <person name="Vargas C."/>
            <person name="Nieto J.J."/>
            <person name="Kyrpides N.C."/>
            <person name="Ivanova N."/>
            <person name="Goker M."/>
            <person name="Klenk H.P."/>
            <person name="Csonka L.N."/>
            <person name="Woyke T."/>
        </authorList>
    </citation>
    <scope>NUCLEOTIDE SEQUENCE [LARGE SCALE GENOMIC DNA]</scope>
    <source>
        <strain evidence="10">ATCC BAA-138 / DSM 3043 / CIP 106854 / NCIMB 13768 / 1H11</strain>
    </source>
</reference>
<evidence type="ECO:0000256" key="6">
    <source>
        <dbReference type="ARBA" id="ARBA00037937"/>
    </source>
</evidence>